<keyword evidence="2" id="KW-1185">Reference proteome</keyword>
<organism evidence="2 3">
    <name type="scientific">Gossypium hirsutum</name>
    <name type="common">Upland cotton</name>
    <name type="synonym">Gossypium mexicanum</name>
    <dbReference type="NCBI Taxonomy" id="3635"/>
    <lineage>
        <taxon>Eukaryota</taxon>
        <taxon>Viridiplantae</taxon>
        <taxon>Streptophyta</taxon>
        <taxon>Embryophyta</taxon>
        <taxon>Tracheophyta</taxon>
        <taxon>Spermatophyta</taxon>
        <taxon>Magnoliopsida</taxon>
        <taxon>eudicotyledons</taxon>
        <taxon>Gunneridae</taxon>
        <taxon>Pentapetalae</taxon>
        <taxon>rosids</taxon>
        <taxon>malvids</taxon>
        <taxon>Malvales</taxon>
        <taxon>Malvaceae</taxon>
        <taxon>Malvoideae</taxon>
        <taxon>Gossypium</taxon>
    </lineage>
</organism>
<dbReference type="RefSeq" id="XP_016747283.1">
    <property type="nucleotide sequence ID" value="XM_016891794.1"/>
</dbReference>
<name>A0A1U8PAG4_GOSHI</name>
<sequence length="208" mass="23668">MADKFVVSKADNSLFIRQEGSQLLYVLIYVDDIVVISTNPLAIDRFVKDLDVHFSLKDLSHLNYFLGIEVTYTLNGNLMEDERLFRSIVGALQYVVITRPDSAFSINKVCQYMHKPLDTHFKVVKRILRHLQGTLEYGLQFTHNSKLLLESYSDESWGSDIDDHRSTSGFCVFLGGNPISWSSKKQQVVSRSTAEAEYRSLAHVAAEI</sequence>
<dbReference type="PANTHER" id="PTHR11439">
    <property type="entry name" value="GAG-POL-RELATED RETROTRANSPOSON"/>
    <property type="match status" value="1"/>
</dbReference>
<dbReference type="OrthoDB" id="413361at2759"/>
<dbReference type="SUPFAM" id="SSF56672">
    <property type="entry name" value="DNA/RNA polymerases"/>
    <property type="match status" value="1"/>
</dbReference>
<dbReference type="Pfam" id="PF07727">
    <property type="entry name" value="RVT_2"/>
    <property type="match status" value="1"/>
</dbReference>
<feature type="domain" description="Reverse transcriptase Ty1/copia-type" evidence="1">
    <location>
        <begin position="4"/>
        <end position="88"/>
    </location>
</feature>
<reference evidence="2" key="1">
    <citation type="journal article" date="2020" name="Nat. Genet.">
        <title>Genomic diversifications of five Gossypium allopolyploid species and their impact on cotton improvement.</title>
        <authorList>
            <person name="Chen Z.J."/>
            <person name="Sreedasyam A."/>
            <person name="Ando A."/>
            <person name="Song Q."/>
            <person name="De Santiago L.M."/>
            <person name="Hulse-Kemp A.M."/>
            <person name="Ding M."/>
            <person name="Ye W."/>
            <person name="Kirkbride R.C."/>
            <person name="Jenkins J."/>
            <person name="Plott C."/>
            <person name="Lovell J."/>
            <person name="Lin Y.M."/>
            <person name="Vaughn R."/>
            <person name="Liu B."/>
            <person name="Simpson S."/>
            <person name="Scheffler B.E."/>
            <person name="Wen L."/>
            <person name="Saski C.A."/>
            <person name="Grover C.E."/>
            <person name="Hu G."/>
            <person name="Conover J.L."/>
            <person name="Carlson J.W."/>
            <person name="Shu S."/>
            <person name="Boston L.B."/>
            <person name="Williams M."/>
            <person name="Peterson D.G."/>
            <person name="McGee K."/>
            <person name="Jones D.C."/>
            <person name="Wendel J.F."/>
            <person name="Stelly D.M."/>
            <person name="Grimwood J."/>
            <person name="Schmutz J."/>
        </authorList>
    </citation>
    <scope>NUCLEOTIDE SEQUENCE [LARGE SCALE GENOMIC DNA]</scope>
    <source>
        <strain evidence="2">cv. TM-1</strain>
    </source>
</reference>
<dbReference type="AlphaFoldDB" id="A0A1U8PAG4"/>
<dbReference type="Proteomes" id="UP000818029">
    <property type="component" value="Chromosome D07"/>
</dbReference>
<dbReference type="InterPro" id="IPR013103">
    <property type="entry name" value="RVT_2"/>
</dbReference>
<protein>
    <submittedName>
        <fullName evidence="3">Uncharacterized mitochondrial protein AtMg00810-like</fullName>
    </submittedName>
</protein>
<dbReference type="PANTHER" id="PTHR11439:SF455">
    <property type="entry name" value="RLK (RECEPTOR-LIKE PROTEIN KINASE) 8, PUTATIVE-RELATED"/>
    <property type="match status" value="1"/>
</dbReference>
<dbReference type="InterPro" id="IPR043502">
    <property type="entry name" value="DNA/RNA_pol_sf"/>
</dbReference>
<accession>A0A1U8PAG4</accession>
<dbReference type="CDD" id="cd09272">
    <property type="entry name" value="RNase_HI_RT_Ty1"/>
    <property type="match status" value="1"/>
</dbReference>
<proteinExistence type="predicted"/>
<dbReference type="PaxDb" id="3635-A0A1U8PAG4"/>
<dbReference type="GeneID" id="107956039"/>
<dbReference type="STRING" id="3635.A0A1U8PAG4"/>
<reference evidence="3" key="2">
    <citation type="submission" date="2025-08" db="UniProtKB">
        <authorList>
            <consortium name="RefSeq"/>
        </authorList>
    </citation>
    <scope>IDENTIFICATION</scope>
</reference>
<evidence type="ECO:0000313" key="2">
    <source>
        <dbReference type="Proteomes" id="UP000818029"/>
    </source>
</evidence>
<gene>
    <name evidence="3" type="primary">LOC107956039</name>
</gene>
<evidence type="ECO:0000259" key="1">
    <source>
        <dbReference type="Pfam" id="PF07727"/>
    </source>
</evidence>
<evidence type="ECO:0000313" key="3">
    <source>
        <dbReference type="RefSeq" id="XP_016747283.1"/>
    </source>
</evidence>
<dbReference type="KEGG" id="ghi:107956039"/>